<dbReference type="AlphaFoldDB" id="A0A9P7ZKI3"/>
<gene>
    <name evidence="1" type="ORF">F5Z01DRAFT_637434</name>
</gene>
<protein>
    <submittedName>
        <fullName evidence="1">Uncharacterized protein</fullName>
    </submittedName>
</protein>
<proteinExistence type="predicted"/>
<dbReference type="RefSeq" id="XP_046117097.1">
    <property type="nucleotide sequence ID" value="XM_046262280.1"/>
</dbReference>
<evidence type="ECO:0000313" key="1">
    <source>
        <dbReference type="EMBL" id="KAG9253173.1"/>
    </source>
</evidence>
<evidence type="ECO:0000313" key="2">
    <source>
        <dbReference type="Proteomes" id="UP000887229"/>
    </source>
</evidence>
<name>A0A9P7ZKI3_9HYPO</name>
<dbReference type="EMBL" id="MU251258">
    <property type="protein sequence ID" value="KAG9253173.1"/>
    <property type="molecule type" value="Genomic_DNA"/>
</dbReference>
<keyword evidence="2" id="KW-1185">Reference proteome</keyword>
<reference evidence="1" key="1">
    <citation type="journal article" date="2021" name="IMA Fungus">
        <title>Genomic characterization of three marine fungi, including Emericellopsis atlantica sp. nov. with signatures of a generalist lifestyle and marine biomass degradation.</title>
        <authorList>
            <person name="Hagestad O.C."/>
            <person name="Hou L."/>
            <person name="Andersen J.H."/>
            <person name="Hansen E.H."/>
            <person name="Altermark B."/>
            <person name="Li C."/>
            <person name="Kuhnert E."/>
            <person name="Cox R.J."/>
            <person name="Crous P.W."/>
            <person name="Spatafora J.W."/>
            <person name="Lail K."/>
            <person name="Amirebrahimi M."/>
            <person name="Lipzen A."/>
            <person name="Pangilinan J."/>
            <person name="Andreopoulos W."/>
            <person name="Hayes R.D."/>
            <person name="Ng V."/>
            <person name="Grigoriev I.V."/>
            <person name="Jackson S.A."/>
            <person name="Sutton T.D.S."/>
            <person name="Dobson A.D.W."/>
            <person name="Rama T."/>
        </authorList>
    </citation>
    <scope>NUCLEOTIDE SEQUENCE</scope>
    <source>
        <strain evidence="1">TS7</strain>
    </source>
</reference>
<accession>A0A9P7ZKI3</accession>
<organism evidence="1 2">
    <name type="scientific">Emericellopsis atlantica</name>
    <dbReference type="NCBI Taxonomy" id="2614577"/>
    <lineage>
        <taxon>Eukaryota</taxon>
        <taxon>Fungi</taxon>
        <taxon>Dikarya</taxon>
        <taxon>Ascomycota</taxon>
        <taxon>Pezizomycotina</taxon>
        <taxon>Sordariomycetes</taxon>
        <taxon>Hypocreomycetidae</taxon>
        <taxon>Hypocreales</taxon>
        <taxon>Bionectriaceae</taxon>
        <taxon>Emericellopsis</taxon>
    </lineage>
</organism>
<dbReference type="GeneID" id="70293183"/>
<comment type="caution">
    <text evidence="1">The sequence shown here is derived from an EMBL/GenBank/DDBJ whole genome shotgun (WGS) entry which is preliminary data.</text>
</comment>
<dbReference type="Proteomes" id="UP000887229">
    <property type="component" value="Unassembled WGS sequence"/>
</dbReference>
<sequence length="200" mass="22259">MCHYIRGHTVQNGPKPIESRPLQLCTSVERLRHSHLWILCRVCPKRRMWPQQRTHQVELGARLHMQVTPNPSLDCLDQEFFLYISNSAFGEGFDYLTLHGALGVHTLLETGIFLRRIDDAIVLLASDPVPGADVLDDHDFEGRPSVLKPLPLSSPGIHELDMDAKGPSSPCSNPRVRCPPSIPLESLGVASVDAVCWDAK</sequence>